<organism evidence="3 4">
    <name type="scientific">Punica granatum</name>
    <name type="common">Pomegranate</name>
    <dbReference type="NCBI Taxonomy" id="22663"/>
    <lineage>
        <taxon>Eukaryota</taxon>
        <taxon>Viridiplantae</taxon>
        <taxon>Streptophyta</taxon>
        <taxon>Embryophyta</taxon>
        <taxon>Tracheophyta</taxon>
        <taxon>Spermatophyta</taxon>
        <taxon>Magnoliopsida</taxon>
        <taxon>eudicotyledons</taxon>
        <taxon>Gunneridae</taxon>
        <taxon>Pentapetalae</taxon>
        <taxon>rosids</taxon>
        <taxon>malvids</taxon>
        <taxon>Myrtales</taxon>
        <taxon>Lythraceae</taxon>
        <taxon>Punica</taxon>
    </lineage>
</organism>
<feature type="compositionally biased region" description="Basic and acidic residues" evidence="1">
    <location>
        <begin position="141"/>
        <end position="150"/>
    </location>
</feature>
<protein>
    <submittedName>
        <fullName evidence="3">Uncharacterized protein</fullName>
    </submittedName>
</protein>
<keyword evidence="2" id="KW-1133">Transmembrane helix</keyword>
<keyword evidence="2" id="KW-0812">Transmembrane</keyword>
<evidence type="ECO:0000256" key="1">
    <source>
        <dbReference type="SAM" id="MobiDB-lite"/>
    </source>
</evidence>
<comment type="caution">
    <text evidence="3">The sequence shown here is derived from an EMBL/GenBank/DDBJ whole genome shotgun (WGS) entry which is preliminary data.</text>
</comment>
<dbReference type="AlphaFoldDB" id="A0A2I0L3N8"/>
<accession>A0A2I0L3N8</accession>
<gene>
    <name evidence="3" type="ORF">CRG98_004391</name>
</gene>
<evidence type="ECO:0000313" key="4">
    <source>
        <dbReference type="Proteomes" id="UP000233551"/>
    </source>
</evidence>
<dbReference type="Proteomes" id="UP000233551">
    <property type="component" value="Unassembled WGS sequence"/>
</dbReference>
<proteinExistence type="predicted"/>
<keyword evidence="2" id="KW-0472">Membrane</keyword>
<sequence>MISGLPKKRQRIPQLQGIILTLVLLVVGMMVMKKLEPQPPPPAAEPHKLASPPQLHHILLPLPRLSLFLSGQLSRWSFLVCELLIIRLSVSPGRVPHGCFTFSEPFPKCSTSRPAHHWALPGGVPSSRSSHEGRLGPGSDLAKEKVSQEG</sequence>
<evidence type="ECO:0000313" key="3">
    <source>
        <dbReference type="EMBL" id="PKI75240.1"/>
    </source>
</evidence>
<feature type="transmembrane region" description="Helical" evidence="2">
    <location>
        <begin position="12"/>
        <end position="32"/>
    </location>
</feature>
<keyword evidence="4" id="KW-1185">Reference proteome</keyword>
<dbReference type="EMBL" id="PGOL01000181">
    <property type="protein sequence ID" value="PKI75240.1"/>
    <property type="molecule type" value="Genomic_DNA"/>
</dbReference>
<evidence type="ECO:0000256" key="2">
    <source>
        <dbReference type="SAM" id="Phobius"/>
    </source>
</evidence>
<reference evidence="3 4" key="1">
    <citation type="submission" date="2017-11" db="EMBL/GenBank/DDBJ databases">
        <title>De-novo sequencing of pomegranate (Punica granatum L.) genome.</title>
        <authorList>
            <person name="Akparov Z."/>
            <person name="Amiraslanov A."/>
            <person name="Hajiyeva S."/>
            <person name="Abbasov M."/>
            <person name="Kaur K."/>
            <person name="Hamwieh A."/>
            <person name="Solovyev V."/>
            <person name="Salamov A."/>
            <person name="Braich B."/>
            <person name="Kosarev P."/>
            <person name="Mahmoud A."/>
            <person name="Hajiyev E."/>
            <person name="Babayeva S."/>
            <person name="Izzatullayeva V."/>
            <person name="Mammadov A."/>
            <person name="Mammadov A."/>
            <person name="Sharifova S."/>
            <person name="Ojaghi J."/>
            <person name="Eynullazada K."/>
            <person name="Bayramov B."/>
            <person name="Abdulazimova A."/>
            <person name="Shahmuradov I."/>
        </authorList>
    </citation>
    <scope>NUCLEOTIDE SEQUENCE [LARGE SCALE GENOMIC DNA]</scope>
    <source>
        <strain evidence="4">cv. AG2017</strain>
        <tissue evidence="3">Leaf</tissue>
    </source>
</reference>
<name>A0A2I0L3N8_PUNGR</name>
<feature type="region of interest" description="Disordered" evidence="1">
    <location>
        <begin position="120"/>
        <end position="150"/>
    </location>
</feature>